<reference evidence="5 6" key="1">
    <citation type="submission" date="2018-03" db="EMBL/GenBank/DDBJ databases">
        <title>Genomes of Pezizomycetes fungi and the evolution of truffles.</title>
        <authorList>
            <person name="Murat C."/>
            <person name="Payen T."/>
            <person name="Noel B."/>
            <person name="Kuo A."/>
            <person name="Martin F.M."/>
        </authorList>
    </citation>
    <scope>NUCLEOTIDE SEQUENCE [LARGE SCALE GENOMIC DNA]</scope>
    <source>
        <strain evidence="5">091103-1</strain>
    </source>
</reference>
<dbReference type="GO" id="GO:0019760">
    <property type="term" value="P:glucosinolate metabolic process"/>
    <property type="evidence" value="ECO:0007669"/>
    <property type="project" value="UniProtKB-ARBA"/>
</dbReference>
<dbReference type="Gene3D" id="2.120.10.80">
    <property type="entry name" value="Kelch-type beta propeller"/>
    <property type="match status" value="1"/>
</dbReference>
<evidence type="ECO:0008006" key="7">
    <source>
        <dbReference type="Google" id="ProtNLM"/>
    </source>
</evidence>
<comment type="caution">
    <text evidence="5">The sequence shown here is derived from an EMBL/GenBank/DDBJ whole genome shotgun (WGS) entry which is preliminary data.</text>
</comment>
<protein>
    <recommendedName>
        <fullName evidence="7">Galactose oxidase</fullName>
    </recommendedName>
</protein>
<keyword evidence="4" id="KW-0472">Membrane</keyword>
<evidence type="ECO:0000256" key="3">
    <source>
        <dbReference type="SAM" id="MobiDB-lite"/>
    </source>
</evidence>
<evidence type="ECO:0000256" key="4">
    <source>
        <dbReference type="SAM" id="Phobius"/>
    </source>
</evidence>
<name>A0A317SEC7_9PEZI</name>
<dbReference type="AlphaFoldDB" id="A0A317SEC7"/>
<organism evidence="5 6">
    <name type="scientific">Tuber magnatum</name>
    <name type="common">white Piedmont truffle</name>
    <dbReference type="NCBI Taxonomy" id="42249"/>
    <lineage>
        <taxon>Eukaryota</taxon>
        <taxon>Fungi</taxon>
        <taxon>Dikarya</taxon>
        <taxon>Ascomycota</taxon>
        <taxon>Pezizomycotina</taxon>
        <taxon>Pezizomycetes</taxon>
        <taxon>Pezizales</taxon>
        <taxon>Tuberaceae</taxon>
        <taxon>Tuber</taxon>
    </lineage>
</organism>
<keyword evidence="2" id="KW-0408">Iron</keyword>
<evidence type="ECO:0000256" key="1">
    <source>
        <dbReference type="ARBA" id="ARBA00022737"/>
    </source>
</evidence>
<proteinExistence type="predicted"/>
<gene>
    <name evidence="5" type="ORF">C7212DRAFT_348383</name>
</gene>
<dbReference type="InterPro" id="IPR015915">
    <property type="entry name" value="Kelch-typ_b-propeller"/>
</dbReference>
<accession>A0A317SEC7</accession>
<dbReference type="OrthoDB" id="10251809at2759"/>
<evidence type="ECO:0000313" key="6">
    <source>
        <dbReference type="Proteomes" id="UP000246991"/>
    </source>
</evidence>
<dbReference type="EMBL" id="PYWC01000120">
    <property type="protein sequence ID" value="PWW72087.1"/>
    <property type="molecule type" value="Genomic_DNA"/>
</dbReference>
<keyword evidence="4" id="KW-0812">Transmembrane</keyword>
<dbReference type="SUPFAM" id="SSF117281">
    <property type="entry name" value="Kelch motif"/>
    <property type="match status" value="1"/>
</dbReference>
<keyword evidence="4" id="KW-1133">Transmembrane helix</keyword>
<keyword evidence="6" id="KW-1185">Reference proteome</keyword>
<dbReference type="Proteomes" id="UP000246991">
    <property type="component" value="Unassembled WGS sequence"/>
</dbReference>
<dbReference type="PANTHER" id="PTHR47435">
    <property type="entry name" value="KELCH REPEAT PROTEIN (AFU_ORTHOLOGUE AFUA_5G12780)"/>
    <property type="match status" value="1"/>
</dbReference>
<feature type="transmembrane region" description="Helical" evidence="4">
    <location>
        <begin position="434"/>
        <end position="458"/>
    </location>
</feature>
<keyword evidence="1" id="KW-0677">Repeat</keyword>
<evidence type="ECO:0000313" key="5">
    <source>
        <dbReference type="EMBL" id="PWW72087.1"/>
    </source>
</evidence>
<sequence>MVLVRTRFECTTLLTFSKTNDSKTRLDPVLRSLNVSESFQASLAPANYMRTEKVPDSVPGVVDAAFFPTESGFDLILGKWYPYNSTIYGKKGAPTEDKKWQYEIATRKWTDTGIALRNWSQPNSPRRVSSAMTAWIPSLKKGFLFGGVFASINGTSPNMRELGDHNGLITYDQATNMWTNETTPFGAITDGGLVHVTTATDEVLIQLGGSFERSTRVRPFSEINVYSTKKSKWYTQYLSLDAVVPAPRFSFCTAVKSASDGSSHQIYIMGGLEGSTPLNAKGGPTATSVWVLSIPSFEWAQLQVASATSAADPRGRISPKCQAIGEHYIFYYGGRKVVDYYGTLTCDKKGAAAFLFDINTLTWTDNFTPQEGTYEIPPQVTRLIGGDKNGGSPKKGPTNGWSNPDLEIVMTLKTAATNTTHEPASSIDSSKTNVGAIAGGAVAGVAAVALSLLAAMMLHRCHQRRRSQHPPGREKPLSACGGAQGEGGGPTELDGTGVPPAELPSGMYALELEADRG</sequence>
<dbReference type="PANTHER" id="PTHR47435:SF4">
    <property type="entry name" value="KELCH REPEAT PROTEIN (AFU_ORTHOLOGUE AFUA_5G12780)"/>
    <property type="match status" value="1"/>
</dbReference>
<evidence type="ECO:0000256" key="2">
    <source>
        <dbReference type="ARBA" id="ARBA00023004"/>
    </source>
</evidence>
<feature type="region of interest" description="Disordered" evidence="3">
    <location>
        <begin position="463"/>
        <end position="504"/>
    </location>
</feature>
<dbReference type="STRING" id="42249.A0A317SEC7"/>